<proteinExistence type="predicted"/>
<organism evidence="7 8">
    <name type="scientific">Salinisphaera hydrothermalis (strain C41B8)</name>
    <dbReference type="NCBI Taxonomy" id="1304275"/>
    <lineage>
        <taxon>Bacteria</taxon>
        <taxon>Pseudomonadati</taxon>
        <taxon>Pseudomonadota</taxon>
        <taxon>Gammaproteobacteria</taxon>
        <taxon>Salinisphaerales</taxon>
        <taxon>Salinisphaeraceae</taxon>
        <taxon>Salinisphaera</taxon>
    </lineage>
</organism>
<feature type="transmembrane region" description="Helical" evidence="5">
    <location>
        <begin position="311"/>
        <end position="332"/>
    </location>
</feature>
<sequence length="440" mass="47507">MVATGGRKPIRGTATPFFVALLLLGIISSAASSLPSWSLLEVTYTLLLALVAAHGVSSTLTGLSLRPERLIVLATATPIVLACFSAIIAIYASLLSNLPLRFPEPVGTYGNIRFFNQYQTWLLPFLATALALPNPLTRARRGFWIAFIATVGIFFWALYWRTGGRGTGYATLLATAAVVLLHGRAGIRHAMGMAALAAGGYVAYLIMFFHGGQGPTEHLLSTSPNGRLYLWRIAIEYIRLHPWLGIGPMQFAAIDTGLASHPHNAVLQWAVEWGLPAAALFVSGLGYLYFKWIRIARRLVTRDDSDIPPALVVAVTASLIAGGIHAMVSGVIDMPASQFMLVTVAGLAGGIALSAAPARAERDPGRLDFVTNVAVRALVLSASLYVGVFTAYDYWHRLHSPKPTSAVYLRNTYQPRYWLDGTLTGLTAHPLPPRVPRHSD</sequence>
<dbReference type="Proteomes" id="UP000028302">
    <property type="component" value="Unassembled WGS sequence"/>
</dbReference>
<dbReference type="EMBL" id="APNK01000002">
    <property type="protein sequence ID" value="KEZ78819.1"/>
    <property type="molecule type" value="Genomic_DNA"/>
</dbReference>
<dbReference type="PATRIC" id="fig|1304275.5.peg.359"/>
<feature type="transmembrane region" description="Helical" evidence="5">
    <location>
        <begin position="43"/>
        <end position="63"/>
    </location>
</feature>
<feature type="transmembrane region" description="Helical" evidence="5">
    <location>
        <begin position="273"/>
        <end position="290"/>
    </location>
</feature>
<dbReference type="Pfam" id="PF04932">
    <property type="entry name" value="Wzy_C"/>
    <property type="match status" value="1"/>
</dbReference>
<evidence type="ECO:0000256" key="2">
    <source>
        <dbReference type="ARBA" id="ARBA00022692"/>
    </source>
</evidence>
<feature type="transmembrane region" description="Helical" evidence="5">
    <location>
        <begin position="143"/>
        <end position="160"/>
    </location>
</feature>
<dbReference type="PANTHER" id="PTHR37422">
    <property type="entry name" value="TEICHURONIC ACID BIOSYNTHESIS PROTEIN TUAE"/>
    <property type="match status" value="1"/>
</dbReference>
<feature type="transmembrane region" description="Helical" evidence="5">
    <location>
        <begin position="369"/>
        <end position="392"/>
    </location>
</feature>
<gene>
    <name evidence="7" type="ORF">C41B8_01777</name>
</gene>
<feature type="transmembrane region" description="Helical" evidence="5">
    <location>
        <begin position="70"/>
        <end position="94"/>
    </location>
</feature>
<evidence type="ECO:0000313" key="8">
    <source>
        <dbReference type="Proteomes" id="UP000028302"/>
    </source>
</evidence>
<protein>
    <recommendedName>
        <fullName evidence="6">O-antigen ligase-related domain-containing protein</fullName>
    </recommendedName>
</protein>
<comment type="subcellular location">
    <subcellularLocation>
        <location evidence="1">Membrane</location>
        <topology evidence="1">Multi-pass membrane protein</topology>
    </subcellularLocation>
</comment>
<dbReference type="InterPro" id="IPR007016">
    <property type="entry name" value="O-antigen_ligase-rel_domated"/>
</dbReference>
<evidence type="ECO:0000256" key="1">
    <source>
        <dbReference type="ARBA" id="ARBA00004141"/>
    </source>
</evidence>
<feature type="domain" description="O-antigen ligase-related" evidence="6">
    <location>
        <begin position="139"/>
        <end position="282"/>
    </location>
</feature>
<name>A0A084IQ35_SALHC</name>
<evidence type="ECO:0000313" key="7">
    <source>
        <dbReference type="EMBL" id="KEZ78819.1"/>
    </source>
</evidence>
<keyword evidence="3 5" id="KW-1133">Transmembrane helix</keyword>
<keyword evidence="4 5" id="KW-0472">Membrane</keyword>
<evidence type="ECO:0000256" key="5">
    <source>
        <dbReference type="SAM" id="Phobius"/>
    </source>
</evidence>
<comment type="caution">
    <text evidence="7">The sequence shown here is derived from an EMBL/GenBank/DDBJ whole genome shotgun (WGS) entry which is preliminary data.</text>
</comment>
<evidence type="ECO:0000256" key="3">
    <source>
        <dbReference type="ARBA" id="ARBA00022989"/>
    </source>
</evidence>
<dbReference type="eggNOG" id="COG3307">
    <property type="taxonomic scope" value="Bacteria"/>
</dbReference>
<dbReference type="GO" id="GO:0016020">
    <property type="term" value="C:membrane"/>
    <property type="evidence" value="ECO:0007669"/>
    <property type="project" value="UniProtKB-SubCell"/>
</dbReference>
<reference evidence="7 8" key="1">
    <citation type="submission" date="2013-03" db="EMBL/GenBank/DDBJ databases">
        <title>Salinisphaera hydrothermalis C41B8 Genome Sequencing.</title>
        <authorList>
            <person name="Li C."/>
            <person name="Lai Q."/>
            <person name="Shao Z."/>
        </authorList>
    </citation>
    <scope>NUCLEOTIDE SEQUENCE [LARGE SCALE GENOMIC DNA]</scope>
    <source>
        <strain evidence="7 8">C41B8</strain>
    </source>
</reference>
<keyword evidence="2 5" id="KW-0812">Transmembrane</keyword>
<keyword evidence="8" id="KW-1185">Reference proteome</keyword>
<dbReference type="InterPro" id="IPR051533">
    <property type="entry name" value="WaaL-like"/>
</dbReference>
<dbReference type="STRING" id="1304275.C41B8_01777"/>
<dbReference type="PANTHER" id="PTHR37422:SF13">
    <property type="entry name" value="LIPOPOLYSACCHARIDE BIOSYNTHESIS PROTEIN PA4999-RELATED"/>
    <property type="match status" value="1"/>
</dbReference>
<feature type="transmembrane region" description="Helical" evidence="5">
    <location>
        <begin position="190"/>
        <end position="210"/>
    </location>
</feature>
<evidence type="ECO:0000259" key="6">
    <source>
        <dbReference type="Pfam" id="PF04932"/>
    </source>
</evidence>
<feature type="transmembrane region" description="Helical" evidence="5">
    <location>
        <begin position="166"/>
        <end position="183"/>
    </location>
</feature>
<evidence type="ECO:0000256" key="4">
    <source>
        <dbReference type="ARBA" id="ARBA00023136"/>
    </source>
</evidence>
<feature type="transmembrane region" description="Helical" evidence="5">
    <location>
        <begin position="338"/>
        <end position="357"/>
    </location>
</feature>
<accession>A0A084IQ35</accession>
<feature type="transmembrane region" description="Helical" evidence="5">
    <location>
        <begin position="114"/>
        <end position="131"/>
    </location>
</feature>
<dbReference type="AlphaFoldDB" id="A0A084IQ35"/>